<feature type="compositionally biased region" description="Basic and acidic residues" evidence="2">
    <location>
        <begin position="292"/>
        <end position="318"/>
    </location>
</feature>
<protein>
    <submittedName>
        <fullName evidence="3">Uncharacterized protein</fullName>
    </submittedName>
</protein>
<evidence type="ECO:0000256" key="2">
    <source>
        <dbReference type="SAM" id="MobiDB-lite"/>
    </source>
</evidence>
<feature type="compositionally biased region" description="Basic and acidic residues" evidence="2">
    <location>
        <begin position="873"/>
        <end position="884"/>
    </location>
</feature>
<dbReference type="AlphaFoldDB" id="A0A0K2UYD4"/>
<feature type="compositionally biased region" description="Basic and acidic residues" evidence="2">
    <location>
        <begin position="681"/>
        <end position="701"/>
    </location>
</feature>
<feature type="compositionally biased region" description="Basic and acidic residues" evidence="2">
    <location>
        <begin position="38"/>
        <end position="48"/>
    </location>
</feature>
<feature type="compositionally biased region" description="Low complexity" evidence="2">
    <location>
        <begin position="322"/>
        <end position="339"/>
    </location>
</feature>
<evidence type="ECO:0000313" key="3">
    <source>
        <dbReference type="EMBL" id="CDW43090.1"/>
    </source>
</evidence>
<feature type="compositionally biased region" description="Polar residues" evidence="2">
    <location>
        <begin position="419"/>
        <end position="432"/>
    </location>
</feature>
<feature type="compositionally biased region" description="Low complexity" evidence="2">
    <location>
        <begin position="147"/>
        <end position="161"/>
    </location>
</feature>
<feature type="compositionally biased region" description="Pro residues" evidence="2">
    <location>
        <begin position="113"/>
        <end position="124"/>
    </location>
</feature>
<organism evidence="3">
    <name type="scientific">Lepeophtheirus salmonis</name>
    <name type="common">Salmon louse</name>
    <name type="synonym">Caligus salmonis</name>
    <dbReference type="NCBI Taxonomy" id="72036"/>
    <lineage>
        <taxon>Eukaryota</taxon>
        <taxon>Metazoa</taxon>
        <taxon>Ecdysozoa</taxon>
        <taxon>Arthropoda</taxon>
        <taxon>Crustacea</taxon>
        <taxon>Multicrustacea</taxon>
        <taxon>Hexanauplia</taxon>
        <taxon>Copepoda</taxon>
        <taxon>Siphonostomatoida</taxon>
        <taxon>Caligidae</taxon>
        <taxon>Lepeophtheirus</taxon>
    </lineage>
</organism>
<feature type="compositionally biased region" description="Low complexity" evidence="2">
    <location>
        <begin position="353"/>
        <end position="365"/>
    </location>
</feature>
<proteinExistence type="predicted"/>
<feature type="compositionally biased region" description="Basic and acidic residues" evidence="2">
    <location>
        <begin position="897"/>
        <end position="908"/>
    </location>
</feature>
<feature type="compositionally biased region" description="Pro residues" evidence="2">
    <location>
        <begin position="488"/>
        <end position="497"/>
    </location>
</feature>
<accession>A0A0K2UYD4</accession>
<feature type="coiled-coil region" evidence="1">
    <location>
        <begin position="794"/>
        <end position="842"/>
    </location>
</feature>
<feature type="compositionally biased region" description="Basic and acidic residues" evidence="2">
    <location>
        <begin position="462"/>
        <end position="484"/>
    </location>
</feature>
<dbReference type="PANTHER" id="PTHR48125:SF12">
    <property type="entry name" value="AT HOOK TRANSCRIPTION FACTOR FAMILY-RELATED"/>
    <property type="match status" value="1"/>
</dbReference>
<sequence>MKESERSSSRRLVSSRTASFESLTDEGVFEEGLAGAPKKRDSSWDSKWKSQLASNGTPPFIRRIGGSPGRLDNRKWEEKGACGSTSASANASPHLGRRRIFKSPSVERKFLRTPPPLPPGPPIPEALREASSSSSSSSEATPPLPPYSSSSTRSESIPQSPRTVRRKLVIRAAKTPSPLPKEWGSALSSNDSRIEEGETSRTITSKETKSRTQTRFSEETRLQNESREFEGRQKIVRESPPHSPRHTGTYTAMPAMAVSDEESSSLSRTPSMNRYSPEKKKFLDSMLNNTSEKMENDSTTKYKSLGEMRNDQGCESRHKSSHSGSWSQKTESKTFSSTKSYEEQSQSSKITLQEQSASSSQMSSQFIKSENTTQSNKNISQMETTNQERIQQQTKQRVPMPHSMNEQRSFEERLRENLRQMSSSKDQNNNDIPDTIVHPKNRQSSPKESPSPSENVLTSLEKLVKETESMINKHLDTEEDKIVRPSEVLPPPLPPPRSASINKVPLPVKTDAAHHFVPPPPPPPPPVKFNKLKPPSATPSRLVREASPSSTISEEILNTAKELQQQRFDINTDELDKAEKILDKKKQAQEERTLKKRLVEQKIKKEEMFRLKKEKEQNCPPPEEDPDPLDSIIFQGIPPRPVRHTPTPQLYNDPYGSTRDYGRPTMVRTPVPFNLQHNRSPTKELCRESKTDGTSLRDEIQNQRSNSSQRMRALKDVEKRDKERIMELRRSMIEDESDSVTHEESFPPPPNFLEEKKHSADPRRFVVLRDPSLTAVDDAVVDNKITTHDEEEYLDTEERELEALRSAGQKERELLEEMERRKREIEEEIARERKRIEELHKIENERRIKFHNMKKTQRSYQPPPKAVQQYEEMVARKMNVDRRSSTPTPPPPPLPSHVDEPRHTGMDY</sequence>
<reference evidence="3" key="1">
    <citation type="submission" date="2014-05" db="EMBL/GenBank/DDBJ databases">
        <authorList>
            <person name="Chronopoulou M."/>
        </authorList>
    </citation>
    <scope>NUCLEOTIDE SEQUENCE</scope>
    <source>
        <tissue evidence="3">Whole organism</tissue>
    </source>
</reference>
<feature type="compositionally biased region" description="Basic and acidic residues" evidence="2">
    <location>
        <begin position="713"/>
        <end position="745"/>
    </location>
</feature>
<feature type="region of interest" description="Disordered" evidence="2">
    <location>
        <begin position="849"/>
        <end position="908"/>
    </location>
</feature>
<keyword evidence="1" id="KW-0175">Coiled coil</keyword>
<evidence type="ECO:0000256" key="1">
    <source>
        <dbReference type="SAM" id="Coils"/>
    </source>
</evidence>
<feature type="compositionally biased region" description="Polar residues" evidence="2">
    <location>
        <begin position="366"/>
        <end position="396"/>
    </location>
</feature>
<feature type="compositionally biased region" description="Basic and acidic residues" evidence="2">
    <location>
        <begin position="408"/>
        <end position="418"/>
    </location>
</feature>
<dbReference type="PANTHER" id="PTHR48125">
    <property type="entry name" value="LP07818P1"/>
    <property type="match status" value="1"/>
</dbReference>
<dbReference type="EMBL" id="HACA01025729">
    <property type="protein sequence ID" value="CDW43090.1"/>
    <property type="molecule type" value="Transcribed_RNA"/>
</dbReference>
<feature type="compositionally biased region" description="Polar residues" evidence="2">
    <location>
        <begin position="264"/>
        <end position="274"/>
    </location>
</feature>
<feature type="compositionally biased region" description="Low complexity" evidence="2">
    <location>
        <begin position="444"/>
        <end position="454"/>
    </location>
</feature>
<feature type="compositionally biased region" description="Basic and acidic residues" evidence="2">
    <location>
        <begin position="71"/>
        <end position="80"/>
    </location>
</feature>
<name>A0A0K2UYD4_LEPSM</name>
<feature type="region of interest" description="Disordered" evidence="2">
    <location>
        <begin position="610"/>
        <end position="758"/>
    </location>
</feature>
<feature type="compositionally biased region" description="Basic and acidic residues" evidence="2">
    <location>
        <begin position="192"/>
        <end position="240"/>
    </location>
</feature>
<feature type="region of interest" description="Disordered" evidence="2">
    <location>
        <begin position="24"/>
        <end position="551"/>
    </location>
</feature>
<feature type="compositionally biased region" description="Pro residues" evidence="2">
    <location>
        <begin position="517"/>
        <end position="527"/>
    </location>
</feature>